<evidence type="ECO:0000313" key="4">
    <source>
        <dbReference type="EMBL" id="GIG82923.1"/>
    </source>
</evidence>
<dbReference type="InterPro" id="IPR002048">
    <property type="entry name" value="EF_hand_dom"/>
</dbReference>
<dbReference type="PROSITE" id="PS50222">
    <property type="entry name" value="EF_HAND_2"/>
    <property type="match status" value="3"/>
</dbReference>
<keyword evidence="5" id="KW-1185">Reference proteome</keyword>
<keyword evidence="1" id="KW-0677">Repeat</keyword>
<comment type="caution">
    <text evidence="4">The sequence shown here is derived from an EMBL/GenBank/DDBJ whole genome shotgun (WGS) entry which is preliminary data.</text>
</comment>
<sequence length="196" mass="20662">MPFDPGGAPVTRSLRESNVAALFALLDSTGDGQIAADDFKRIADGLCAALAPDPGSRQHQAIQQLCAGWWEHIREDADVDGDAAVSEAEFVQAVDHLVAGHPQFQQMTLALSCAGFDAADIDEDGFISAPELGRLFSALGIPHEVAEGAFAQLDTDGDGRISRQEYAEGVWVLITSEDPDSPGSAILGQTRQAEAS</sequence>
<dbReference type="GO" id="GO:0005509">
    <property type="term" value="F:calcium ion binding"/>
    <property type="evidence" value="ECO:0007669"/>
    <property type="project" value="InterPro"/>
</dbReference>
<organism evidence="4 5">
    <name type="scientific">Planotetraspora kaengkrachanensis</name>
    <dbReference type="NCBI Taxonomy" id="575193"/>
    <lineage>
        <taxon>Bacteria</taxon>
        <taxon>Bacillati</taxon>
        <taxon>Actinomycetota</taxon>
        <taxon>Actinomycetes</taxon>
        <taxon>Streptosporangiales</taxon>
        <taxon>Streptosporangiaceae</taxon>
        <taxon>Planotetraspora</taxon>
    </lineage>
</organism>
<dbReference type="PROSITE" id="PS00018">
    <property type="entry name" value="EF_HAND_1"/>
    <property type="match status" value="2"/>
</dbReference>
<evidence type="ECO:0000256" key="2">
    <source>
        <dbReference type="ARBA" id="ARBA00022837"/>
    </source>
</evidence>
<dbReference type="SUPFAM" id="SSF47473">
    <property type="entry name" value="EF-hand"/>
    <property type="match status" value="1"/>
</dbReference>
<name>A0A8J3PXX7_9ACTN</name>
<proteinExistence type="predicted"/>
<evidence type="ECO:0000313" key="5">
    <source>
        <dbReference type="Proteomes" id="UP000630097"/>
    </source>
</evidence>
<dbReference type="EMBL" id="BONV01000035">
    <property type="protein sequence ID" value="GIG82923.1"/>
    <property type="molecule type" value="Genomic_DNA"/>
</dbReference>
<gene>
    <name evidence="4" type="ORF">Pka01_60500</name>
</gene>
<dbReference type="InterPro" id="IPR011992">
    <property type="entry name" value="EF-hand-dom_pair"/>
</dbReference>
<feature type="domain" description="EF-hand" evidence="3">
    <location>
        <begin position="116"/>
        <end position="142"/>
    </location>
</feature>
<dbReference type="PANTHER" id="PTHR23050">
    <property type="entry name" value="CALCIUM BINDING PROTEIN"/>
    <property type="match status" value="1"/>
</dbReference>
<accession>A0A8J3PXX7</accession>
<feature type="domain" description="EF-hand" evidence="3">
    <location>
        <begin position="14"/>
        <end position="49"/>
    </location>
</feature>
<dbReference type="InterPro" id="IPR018247">
    <property type="entry name" value="EF_Hand_1_Ca_BS"/>
</dbReference>
<dbReference type="AlphaFoldDB" id="A0A8J3PXX7"/>
<keyword evidence="2" id="KW-0106">Calcium</keyword>
<reference evidence="4 5" key="1">
    <citation type="submission" date="2021-01" db="EMBL/GenBank/DDBJ databases">
        <title>Whole genome shotgun sequence of Planotetraspora kaengkrachanensis NBRC 104272.</title>
        <authorList>
            <person name="Komaki H."/>
            <person name="Tamura T."/>
        </authorList>
    </citation>
    <scope>NUCLEOTIDE SEQUENCE [LARGE SCALE GENOMIC DNA]</scope>
    <source>
        <strain evidence="4 5">NBRC 104272</strain>
    </source>
</reference>
<dbReference type="InterPro" id="IPR050145">
    <property type="entry name" value="Centrin_CML-like"/>
</dbReference>
<dbReference type="CDD" id="cd00051">
    <property type="entry name" value="EFh"/>
    <property type="match status" value="1"/>
</dbReference>
<dbReference type="SMART" id="SM00054">
    <property type="entry name" value="EFh"/>
    <property type="match status" value="4"/>
</dbReference>
<protein>
    <submittedName>
        <fullName evidence="4">Calcium-binding protein</fullName>
    </submittedName>
</protein>
<dbReference type="Gene3D" id="1.10.238.10">
    <property type="entry name" value="EF-hand"/>
    <property type="match status" value="1"/>
</dbReference>
<evidence type="ECO:0000259" key="3">
    <source>
        <dbReference type="PROSITE" id="PS50222"/>
    </source>
</evidence>
<dbReference type="Proteomes" id="UP000630097">
    <property type="component" value="Unassembled WGS sequence"/>
</dbReference>
<feature type="domain" description="EF-hand" evidence="3">
    <location>
        <begin position="144"/>
        <end position="176"/>
    </location>
</feature>
<dbReference type="Pfam" id="PF13499">
    <property type="entry name" value="EF-hand_7"/>
    <property type="match status" value="1"/>
</dbReference>
<evidence type="ECO:0000256" key="1">
    <source>
        <dbReference type="ARBA" id="ARBA00022737"/>
    </source>
</evidence>